<dbReference type="EMBL" id="KE356561">
    <property type="protein sequence ID" value="ERG94196.1"/>
    <property type="molecule type" value="Genomic_DNA"/>
</dbReference>
<feature type="region of interest" description="Disordered" evidence="1">
    <location>
        <begin position="1"/>
        <end position="31"/>
    </location>
</feature>
<dbReference type="Proteomes" id="UP000030710">
    <property type="component" value="Unassembled WGS sequence"/>
</dbReference>
<accession>U1PPG7</accession>
<dbReference type="STRING" id="1238425.J07HQW2_00630"/>
<name>U1PPG7_9EURY</name>
<sequence length="71" mass="7899">MNVGGHSHVFPSRPTAVGGGPWGSDPYRCEQTQTRNHPTARCFVLSVRHIHAILYDIMYAMTGERDTALTE</sequence>
<proteinExistence type="predicted"/>
<organism evidence="2 3">
    <name type="scientific">Haloquadratum walsbyi J07HQW2</name>
    <dbReference type="NCBI Taxonomy" id="1238425"/>
    <lineage>
        <taxon>Archaea</taxon>
        <taxon>Methanobacteriati</taxon>
        <taxon>Methanobacteriota</taxon>
        <taxon>Stenosarchaea group</taxon>
        <taxon>Halobacteria</taxon>
        <taxon>Halobacteriales</taxon>
        <taxon>Haloferacaceae</taxon>
        <taxon>Haloquadratum</taxon>
    </lineage>
</organism>
<gene>
    <name evidence="2" type="ORF">J07HQW2_00630</name>
</gene>
<evidence type="ECO:0000313" key="2">
    <source>
        <dbReference type="EMBL" id="ERG94196.1"/>
    </source>
</evidence>
<reference evidence="2 3" key="1">
    <citation type="journal article" date="2013" name="PLoS ONE">
        <title>Assembly-driven community genomics of a hypersaline microbial ecosystem.</title>
        <authorList>
            <person name="Podell S."/>
            <person name="Ugalde J.A."/>
            <person name="Narasingarao P."/>
            <person name="Banfield J.F."/>
            <person name="Heidelberg K.B."/>
            <person name="Allen E.E."/>
        </authorList>
    </citation>
    <scope>NUCLEOTIDE SEQUENCE [LARGE SCALE GENOMIC DNA]</scope>
    <source>
        <strain evidence="3">J07HQW2</strain>
    </source>
</reference>
<dbReference type="HOGENOM" id="CLU_2730301_0_0_2"/>
<evidence type="ECO:0000313" key="3">
    <source>
        <dbReference type="Proteomes" id="UP000030710"/>
    </source>
</evidence>
<protein>
    <submittedName>
        <fullName evidence="2">Uncharacterized protein</fullName>
    </submittedName>
</protein>
<evidence type="ECO:0000256" key="1">
    <source>
        <dbReference type="SAM" id="MobiDB-lite"/>
    </source>
</evidence>
<dbReference type="AlphaFoldDB" id="U1PPG7"/>